<sequence>MSSSLPSFQELIFSNTLSYSASLAFSSSRFFISEVLSTEIGEFEEEAVKFCFFVAGEVVVVFFLTGMDFLTGGGLIKSWHLLFPCMILSSKKFLLISSWYVSSAFLKLSKCSKDSARLIIIFGQMSLNDLSGSLFEILFFHLALLDGNNSKAMLEFSMDLEYSPIFSCEAIMFDNAMILNG</sequence>
<dbReference type="Proteomes" id="UP000008988">
    <property type="component" value="Unassembled WGS sequence"/>
</dbReference>
<dbReference type="EMBL" id="ABSV01000518">
    <property type="protein sequence ID" value="EDZ72940.1"/>
    <property type="molecule type" value="Genomic_DNA"/>
</dbReference>
<accession>B5VGK0</accession>
<gene>
    <name evidence="1" type="ORF">AWRI1631_45340</name>
</gene>
<protein>
    <submittedName>
        <fullName evidence="1">Uncharacterized protein</fullName>
    </submittedName>
</protein>
<organism evidence="1 2">
    <name type="scientific">Saccharomyces cerevisiae (strain AWRI1631)</name>
    <name type="common">Baker's yeast</name>
    <dbReference type="NCBI Taxonomy" id="545124"/>
    <lineage>
        <taxon>Eukaryota</taxon>
        <taxon>Fungi</taxon>
        <taxon>Dikarya</taxon>
        <taxon>Ascomycota</taxon>
        <taxon>Saccharomycotina</taxon>
        <taxon>Saccharomycetes</taxon>
        <taxon>Saccharomycetales</taxon>
        <taxon>Saccharomycetaceae</taxon>
        <taxon>Saccharomyces</taxon>
    </lineage>
</organism>
<evidence type="ECO:0000313" key="1">
    <source>
        <dbReference type="EMBL" id="EDZ72940.1"/>
    </source>
</evidence>
<reference evidence="1 2" key="1">
    <citation type="journal article" date="2008" name="FEMS Yeast Res.">
        <title>Comparative genome analysis of a Saccharomyces cerevisiae wine strain.</title>
        <authorList>
            <person name="Borneman A.R."/>
            <person name="Forgan A.H."/>
            <person name="Pretorius I.S."/>
            <person name="Chambers P.J."/>
        </authorList>
    </citation>
    <scope>NUCLEOTIDE SEQUENCE [LARGE SCALE GENOMIC DNA]</scope>
    <source>
        <strain evidence="1 2">AWRI1631</strain>
    </source>
</reference>
<comment type="caution">
    <text evidence="1">The sequence shown here is derived from an EMBL/GenBank/DDBJ whole genome shotgun (WGS) entry which is preliminary data.</text>
</comment>
<proteinExistence type="predicted"/>
<evidence type="ECO:0000313" key="2">
    <source>
        <dbReference type="Proteomes" id="UP000008988"/>
    </source>
</evidence>
<name>B5VGK0_YEAS6</name>
<dbReference type="AlphaFoldDB" id="B5VGK0"/>